<proteinExistence type="predicted"/>
<dbReference type="KEGG" id="ldn:H9L06_06820"/>
<keyword evidence="3" id="KW-1185">Reference proteome</keyword>
<organism evidence="2 3">
    <name type="scientific">Leucobacter denitrificans</name>
    <dbReference type="NCBI Taxonomy" id="683042"/>
    <lineage>
        <taxon>Bacteria</taxon>
        <taxon>Bacillati</taxon>
        <taxon>Actinomycetota</taxon>
        <taxon>Actinomycetes</taxon>
        <taxon>Micrococcales</taxon>
        <taxon>Microbacteriaceae</taxon>
        <taxon>Leucobacter</taxon>
    </lineage>
</organism>
<dbReference type="RefSeq" id="WP_187554501.1">
    <property type="nucleotide sequence ID" value="NZ_CP060716.1"/>
</dbReference>
<name>A0A7G9S2F5_9MICO</name>
<dbReference type="AlphaFoldDB" id="A0A7G9S2F5"/>
<evidence type="ECO:0000313" key="3">
    <source>
        <dbReference type="Proteomes" id="UP000515934"/>
    </source>
</evidence>
<feature type="region of interest" description="Disordered" evidence="1">
    <location>
        <begin position="210"/>
        <end position="231"/>
    </location>
</feature>
<sequence>MATYDFDTLLKILPELAYRIWVDEVSGAAELQQAITAAGLDEKIEFFEGGPRVYHRVTVEELEDEEAAEKKLRSAISRKVGKPGNSKQWDIGSFMLGARLHRSAMNIDFSAQYSLAEVRRAAVDWFDGMDGKEWLVKHYFVESADAEPNERGFLTRPERVTQSPYSKLSEDGKVSTKFTLGAGAKPPGVKAKSESEAYENLVHYLREVLGDPDPASSRFPPPVWTKGESHA</sequence>
<accession>A0A7G9S2F5</accession>
<evidence type="ECO:0000256" key="1">
    <source>
        <dbReference type="SAM" id="MobiDB-lite"/>
    </source>
</evidence>
<gene>
    <name evidence="2" type="ORF">H9L06_06820</name>
</gene>
<evidence type="ECO:0000313" key="2">
    <source>
        <dbReference type="EMBL" id="QNN62030.1"/>
    </source>
</evidence>
<protein>
    <submittedName>
        <fullName evidence="2">Uncharacterized protein</fullName>
    </submittedName>
</protein>
<dbReference type="EMBL" id="CP060716">
    <property type="protein sequence ID" value="QNN62030.1"/>
    <property type="molecule type" value="Genomic_DNA"/>
</dbReference>
<dbReference type="Proteomes" id="UP000515934">
    <property type="component" value="Chromosome"/>
</dbReference>
<reference evidence="2 3" key="1">
    <citation type="submission" date="2020-08" db="EMBL/GenBank/DDBJ databases">
        <title>Genome sequence of Leucobacter denitrificans KACC 14055T.</title>
        <authorList>
            <person name="Hyun D.-W."/>
            <person name="Bae J.-W."/>
        </authorList>
    </citation>
    <scope>NUCLEOTIDE SEQUENCE [LARGE SCALE GENOMIC DNA]</scope>
    <source>
        <strain evidence="2 3">KACC 14055</strain>
    </source>
</reference>